<sequence>SNPAALPVDYNVQVPALAFARKHGGCEIIKSTIYQGTGRGKKDTGLIPDG</sequence>
<dbReference type="AlphaFoldDB" id="X1KPW8"/>
<dbReference type="EMBL" id="BARV01002747">
    <property type="protein sequence ID" value="GAH95675.1"/>
    <property type="molecule type" value="Genomic_DNA"/>
</dbReference>
<gene>
    <name evidence="1" type="ORF">S06H3_06924</name>
</gene>
<reference evidence="1" key="1">
    <citation type="journal article" date="2014" name="Front. Microbiol.">
        <title>High frequency of phylogenetically diverse reductive dehalogenase-homologous genes in deep subseafloor sedimentary metagenomes.</title>
        <authorList>
            <person name="Kawai M."/>
            <person name="Futagami T."/>
            <person name="Toyoda A."/>
            <person name="Takaki Y."/>
            <person name="Nishi S."/>
            <person name="Hori S."/>
            <person name="Arai W."/>
            <person name="Tsubouchi T."/>
            <person name="Morono Y."/>
            <person name="Uchiyama I."/>
            <person name="Ito T."/>
            <person name="Fujiyama A."/>
            <person name="Inagaki F."/>
            <person name="Takami H."/>
        </authorList>
    </citation>
    <scope>NUCLEOTIDE SEQUENCE</scope>
    <source>
        <strain evidence="1">Expedition CK06-06</strain>
    </source>
</reference>
<protein>
    <submittedName>
        <fullName evidence="1">Uncharacterized protein</fullName>
    </submittedName>
</protein>
<organism evidence="1">
    <name type="scientific">marine sediment metagenome</name>
    <dbReference type="NCBI Taxonomy" id="412755"/>
    <lineage>
        <taxon>unclassified sequences</taxon>
        <taxon>metagenomes</taxon>
        <taxon>ecological metagenomes</taxon>
    </lineage>
</organism>
<feature type="non-terminal residue" evidence="1">
    <location>
        <position position="1"/>
    </location>
</feature>
<proteinExistence type="predicted"/>
<name>X1KPW8_9ZZZZ</name>
<accession>X1KPW8</accession>
<evidence type="ECO:0000313" key="1">
    <source>
        <dbReference type="EMBL" id="GAH95675.1"/>
    </source>
</evidence>
<comment type="caution">
    <text evidence="1">The sequence shown here is derived from an EMBL/GenBank/DDBJ whole genome shotgun (WGS) entry which is preliminary data.</text>
</comment>